<comment type="caution">
    <text evidence="1">The sequence shown here is derived from an EMBL/GenBank/DDBJ whole genome shotgun (WGS) entry which is preliminary data.</text>
</comment>
<dbReference type="EMBL" id="JACIIV010000001">
    <property type="protein sequence ID" value="MBB6225999.1"/>
    <property type="molecule type" value="Genomic_DNA"/>
</dbReference>
<protein>
    <submittedName>
        <fullName evidence="1">Uncharacterized protein</fullName>
    </submittedName>
</protein>
<dbReference type="AlphaFoldDB" id="A0A841KZL9"/>
<proteinExistence type="predicted"/>
<sequence>MNLIFATLVMMALLGLLALLTSMIGARLPDLLQAVRGGPAPGRAQAGGWSAAARRTARA</sequence>
<name>A0A841KZL9_9SPHN</name>
<keyword evidence="2" id="KW-1185">Reference proteome</keyword>
<evidence type="ECO:0000313" key="1">
    <source>
        <dbReference type="EMBL" id="MBB6225999.1"/>
    </source>
</evidence>
<gene>
    <name evidence="1" type="ORF">FHS79_000150</name>
</gene>
<accession>A0A841KZL9</accession>
<organism evidence="1 2">
    <name type="scientific">Polymorphobacter multimanifer</name>
    <dbReference type="NCBI Taxonomy" id="1070431"/>
    <lineage>
        <taxon>Bacteria</taxon>
        <taxon>Pseudomonadati</taxon>
        <taxon>Pseudomonadota</taxon>
        <taxon>Alphaproteobacteria</taxon>
        <taxon>Sphingomonadales</taxon>
        <taxon>Sphingosinicellaceae</taxon>
        <taxon>Polymorphobacter</taxon>
    </lineage>
</organism>
<dbReference type="RefSeq" id="WP_184193833.1">
    <property type="nucleotide sequence ID" value="NZ_BMOX01000057.1"/>
</dbReference>
<dbReference type="Proteomes" id="UP000538147">
    <property type="component" value="Unassembled WGS sequence"/>
</dbReference>
<evidence type="ECO:0000313" key="2">
    <source>
        <dbReference type="Proteomes" id="UP000538147"/>
    </source>
</evidence>
<reference evidence="1 2" key="1">
    <citation type="submission" date="2020-08" db="EMBL/GenBank/DDBJ databases">
        <title>Genomic Encyclopedia of Type Strains, Phase IV (KMG-IV): sequencing the most valuable type-strain genomes for metagenomic binning, comparative biology and taxonomic classification.</title>
        <authorList>
            <person name="Goeker M."/>
        </authorList>
    </citation>
    <scope>NUCLEOTIDE SEQUENCE [LARGE SCALE GENOMIC DNA]</scope>
    <source>
        <strain evidence="1 2">DSM 102189</strain>
    </source>
</reference>